<dbReference type="GO" id="GO:0008483">
    <property type="term" value="F:transaminase activity"/>
    <property type="evidence" value="ECO:0007669"/>
    <property type="project" value="UniProtKB-KW"/>
</dbReference>
<keyword evidence="1" id="KW-0456">Lyase</keyword>
<organism evidence="1 2">
    <name type="scientific">Compostimonas suwonensis</name>
    <dbReference type="NCBI Taxonomy" id="1048394"/>
    <lineage>
        <taxon>Bacteria</taxon>
        <taxon>Bacillati</taxon>
        <taxon>Actinomycetota</taxon>
        <taxon>Actinomycetes</taxon>
        <taxon>Micrococcales</taxon>
        <taxon>Microbacteriaceae</taxon>
        <taxon>Compostimonas</taxon>
    </lineage>
</organism>
<keyword evidence="1" id="KW-0032">Aminotransferase</keyword>
<keyword evidence="2" id="KW-1185">Reference proteome</keyword>
<evidence type="ECO:0000313" key="1">
    <source>
        <dbReference type="EMBL" id="PJJ63378.1"/>
    </source>
</evidence>
<evidence type="ECO:0000313" key="2">
    <source>
        <dbReference type="Proteomes" id="UP000230161"/>
    </source>
</evidence>
<dbReference type="Pfam" id="PF01063">
    <property type="entry name" value="Aminotran_4"/>
    <property type="match status" value="1"/>
</dbReference>
<dbReference type="InterPro" id="IPR001544">
    <property type="entry name" value="Aminotrans_IV"/>
</dbReference>
<dbReference type="Gene3D" id="3.20.10.10">
    <property type="entry name" value="D-amino Acid Aminotransferase, subunit A, domain 2"/>
    <property type="match status" value="1"/>
</dbReference>
<dbReference type="Proteomes" id="UP000230161">
    <property type="component" value="Unassembled WGS sequence"/>
</dbReference>
<dbReference type="GO" id="GO:0016829">
    <property type="term" value="F:lyase activity"/>
    <property type="evidence" value="ECO:0007669"/>
    <property type="project" value="UniProtKB-KW"/>
</dbReference>
<reference evidence="1 2" key="1">
    <citation type="submission" date="2017-11" db="EMBL/GenBank/DDBJ databases">
        <title>Genomic Encyclopedia of Archaeal and Bacterial Type Strains, Phase II (KMG-II): From Individual Species to Whole Genera.</title>
        <authorList>
            <person name="Goeker M."/>
        </authorList>
    </citation>
    <scope>NUCLEOTIDE SEQUENCE [LARGE SCALE GENOMIC DNA]</scope>
    <source>
        <strain evidence="1 2">DSM 25625</strain>
    </source>
</reference>
<comment type="caution">
    <text evidence="1">The sequence shown here is derived from an EMBL/GenBank/DDBJ whole genome shotgun (WGS) entry which is preliminary data.</text>
</comment>
<sequence length="265" mass="28750">MTTIDTTFRWLGGALHPLDDCDLAESTLAVADSWLVTEGRARALEAHRERFGQAVARLGGTISPDELELFWAQGLALIPREGEWFPRAELLERATGRELRFRVRPAPALQTAVSLWTAPNDPRRTPAVKGPDIPALSRLRQNAQKAGATEAVILGENGTIVDGATTALLWWRSGTLIAPTSDLTRVASVTARTIRMLAGALGTPGSEERARPSDLDGAELWAVNALHGIRPATSWIDGPQLAAPDAARLSAWRRRLEALRRPLPS</sequence>
<dbReference type="SUPFAM" id="SSF56752">
    <property type="entry name" value="D-aminoacid aminotransferase-like PLP-dependent enzymes"/>
    <property type="match status" value="1"/>
</dbReference>
<name>A0A2M9BZ70_9MICO</name>
<dbReference type="InterPro" id="IPR036038">
    <property type="entry name" value="Aminotransferase-like"/>
</dbReference>
<dbReference type="EMBL" id="PGFB01000002">
    <property type="protein sequence ID" value="PJJ63378.1"/>
    <property type="molecule type" value="Genomic_DNA"/>
</dbReference>
<gene>
    <name evidence="1" type="ORF">CLV54_1043</name>
</gene>
<dbReference type="RefSeq" id="WP_245861376.1">
    <property type="nucleotide sequence ID" value="NZ_PGFB01000002.1"/>
</dbReference>
<proteinExistence type="predicted"/>
<dbReference type="InterPro" id="IPR043132">
    <property type="entry name" value="BCAT-like_C"/>
</dbReference>
<accession>A0A2M9BZ70</accession>
<dbReference type="AlphaFoldDB" id="A0A2M9BZ70"/>
<protein>
    <submittedName>
        <fullName evidence="1">Branched-subunit amino acid aminotransferase/4-amino-4-deoxychorismate lyase</fullName>
    </submittedName>
</protein>
<keyword evidence="1" id="KW-0808">Transferase</keyword>